<keyword evidence="3 8" id="KW-0689">Ribosomal protein</keyword>
<proteinExistence type="inferred from homology"/>
<evidence type="ECO:0000256" key="4">
    <source>
        <dbReference type="ARBA" id="ARBA00023128"/>
    </source>
</evidence>
<feature type="region of interest" description="Disordered" evidence="7">
    <location>
        <begin position="232"/>
        <end position="253"/>
    </location>
</feature>
<dbReference type="GO" id="GO:0006412">
    <property type="term" value="P:translation"/>
    <property type="evidence" value="ECO:0007669"/>
    <property type="project" value="InterPro"/>
</dbReference>
<gene>
    <name evidence="8" type="primary">rps3a</name>
    <name evidence="9" type="synonym">rps3b</name>
</gene>
<protein>
    <recommendedName>
        <fullName evidence="6">Small ribosomal subunit protein uS3m</fullName>
    </recommendedName>
</protein>
<dbReference type="EMBL" id="KY911097">
    <property type="protein sequence ID" value="AUN28256.1"/>
    <property type="molecule type" value="Genomic_DNA"/>
</dbReference>
<evidence type="ECO:0000313" key="9">
    <source>
        <dbReference type="EMBL" id="AUN28256.1"/>
    </source>
</evidence>
<reference evidence="8" key="1">
    <citation type="submission" date="2017-04" db="EMBL/GenBank/DDBJ databases">
        <authorList>
            <person name="Afonso C.L."/>
            <person name="Miller P.J."/>
            <person name="Scott M.A."/>
            <person name="Spackman E."/>
            <person name="Goraichik I."/>
            <person name="Dimitrov K.M."/>
            <person name="Suarez D.L."/>
            <person name="Swayne D.E."/>
        </authorList>
    </citation>
    <scope>NUCLEOTIDE SEQUENCE</scope>
</reference>
<comment type="similarity">
    <text evidence="2">Belongs to the universal ribosomal protein uS3 family.</text>
</comment>
<feature type="compositionally biased region" description="Low complexity" evidence="7">
    <location>
        <begin position="236"/>
        <end position="253"/>
    </location>
</feature>
<evidence type="ECO:0000256" key="1">
    <source>
        <dbReference type="ARBA" id="ARBA00004173"/>
    </source>
</evidence>
<dbReference type="InterPro" id="IPR007980">
    <property type="entry name" value="Ribosomal_uS3m_fun"/>
</dbReference>
<evidence type="ECO:0000256" key="7">
    <source>
        <dbReference type="SAM" id="MobiDB-lite"/>
    </source>
</evidence>
<geneLocation type="mitochondrion" evidence="8"/>
<dbReference type="EMBL" id="KY911097">
    <property type="protein sequence ID" value="AUN28255.1"/>
    <property type="molecule type" value="Genomic_DNA"/>
</dbReference>
<evidence type="ECO:0000256" key="6">
    <source>
        <dbReference type="ARBA" id="ARBA00035157"/>
    </source>
</evidence>
<accession>A0A2I6QD06</accession>
<dbReference type="GO" id="GO:0005739">
    <property type="term" value="C:mitochondrion"/>
    <property type="evidence" value="ECO:0007669"/>
    <property type="project" value="UniProtKB-SubCell"/>
</dbReference>
<sequence length="295" mass="33336">MNRKNKEYSKSYLFKIEEMKMNLSNKLTSIVSSAVHHVDNNYLSSNNRNNQHLQKVAVSIIQAYFNRNENNNQVSNESKNIVESSMKVLNAGILISNPSFYHSNNKVVVNIFYYVNVGRNMNNDNNMESNKVLPLANVLSVLFGKEVHINITRVYYPYMNSIILAQYLVKNAPTNTFLHFSEAIVSYPSLSPNTYGKEGEEDSFVLPSYITDIRLELSGRLVTEQQVPRVTKKSSRVSNSNVNAGSSLEESGISSESMNNTVVDYAKYTHKNQLGSFTMKVWITSIQSVSKGVNE</sequence>
<comment type="subcellular location">
    <subcellularLocation>
        <location evidence="1">Mitochondrion</location>
    </subcellularLocation>
</comment>
<evidence type="ECO:0000256" key="2">
    <source>
        <dbReference type="ARBA" id="ARBA00010761"/>
    </source>
</evidence>
<evidence type="ECO:0000313" key="8">
    <source>
        <dbReference type="EMBL" id="AUN28255.1"/>
    </source>
</evidence>
<dbReference type="AlphaFoldDB" id="A0A2I6QD06"/>
<dbReference type="GO" id="GO:1990904">
    <property type="term" value="C:ribonucleoprotein complex"/>
    <property type="evidence" value="ECO:0007669"/>
    <property type="project" value="UniProtKB-KW"/>
</dbReference>
<dbReference type="GO" id="GO:0003735">
    <property type="term" value="F:structural constituent of ribosome"/>
    <property type="evidence" value="ECO:0007669"/>
    <property type="project" value="InterPro"/>
</dbReference>
<dbReference type="GO" id="GO:0005840">
    <property type="term" value="C:ribosome"/>
    <property type="evidence" value="ECO:0007669"/>
    <property type="project" value="UniProtKB-KW"/>
</dbReference>
<evidence type="ECO:0000256" key="3">
    <source>
        <dbReference type="ARBA" id="ARBA00022980"/>
    </source>
</evidence>
<keyword evidence="5" id="KW-0687">Ribonucleoprotein</keyword>
<organism evidence="8">
    <name type="scientific">Malassezia slooffiae</name>
    <dbReference type="NCBI Taxonomy" id="76776"/>
    <lineage>
        <taxon>Eukaryota</taxon>
        <taxon>Fungi</taxon>
        <taxon>Dikarya</taxon>
        <taxon>Basidiomycota</taxon>
        <taxon>Ustilaginomycotina</taxon>
        <taxon>Malasseziomycetes</taxon>
        <taxon>Malasseziales</taxon>
        <taxon>Malasseziaceae</taxon>
        <taxon>Malassezia</taxon>
    </lineage>
</organism>
<keyword evidence="4 8" id="KW-0496">Mitochondrion</keyword>
<dbReference type="Pfam" id="PF05316">
    <property type="entry name" value="VAR1"/>
    <property type="match status" value="1"/>
</dbReference>
<evidence type="ECO:0000256" key="5">
    <source>
        <dbReference type="ARBA" id="ARBA00023274"/>
    </source>
</evidence>
<name>A0A2I6QD06_9BASI</name>